<keyword evidence="4" id="KW-1185">Reference proteome</keyword>
<evidence type="ECO:0000313" key="3">
    <source>
        <dbReference type="EnsemblProtists" id="EOD27407"/>
    </source>
</evidence>
<feature type="region of interest" description="Disordered" evidence="2">
    <location>
        <begin position="1"/>
        <end position="22"/>
    </location>
</feature>
<accession>A0A0D3JV72</accession>
<dbReference type="SUPFAM" id="SSF50978">
    <property type="entry name" value="WD40 repeat-like"/>
    <property type="match status" value="1"/>
</dbReference>
<evidence type="ECO:0000256" key="1">
    <source>
        <dbReference type="PROSITE-ProRule" id="PRU00221"/>
    </source>
</evidence>
<dbReference type="eggNOG" id="KOG2048">
    <property type="taxonomic scope" value="Eukaryota"/>
</dbReference>
<dbReference type="EnsemblProtists" id="EOD27407">
    <property type="protein sequence ID" value="EOD27407"/>
    <property type="gene ID" value="EMIHUDRAFT_457186"/>
</dbReference>
<dbReference type="RefSeq" id="XP_005779836.1">
    <property type="nucleotide sequence ID" value="XM_005779779.1"/>
</dbReference>
<dbReference type="Gene3D" id="2.130.10.10">
    <property type="entry name" value="YVTN repeat-like/Quinoprotein amine dehydrogenase"/>
    <property type="match status" value="2"/>
</dbReference>
<evidence type="ECO:0000313" key="4">
    <source>
        <dbReference type="Proteomes" id="UP000013827"/>
    </source>
</evidence>
<proteinExistence type="predicted"/>
<dbReference type="GO" id="GO:0032040">
    <property type="term" value="C:small-subunit processome"/>
    <property type="evidence" value="ECO:0007669"/>
    <property type="project" value="TreeGrafter"/>
</dbReference>
<dbReference type="InterPro" id="IPR046351">
    <property type="entry name" value="UTP4"/>
</dbReference>
<dbReference type="PANTHER" id="PTHR44163">
    <property type="entry name" value="U3 SMALL NUCLEOLAR RNA-ASSOCIATED PROTEIN 4 HOMOLOG"/>
    <property type="match status" value="1"/>
</dbReference>
<dbReference type="PANTHER" id="PTHR44163:SF1">
    <property type="entry name" value="U3 SMALL NUCLEOLAR RNA-ASSOCIATED PROTEIN 4 HOMOLOG"/>
    <property type="match status" value="1"/>
</dbReference>
<evidence type="ECO:0008006" key="5">
    <source>
        <dbReference type="Google" id="ProtNLM"/>
    </source>
</evidence>
<evidence type="ECO:0000256" key="2">
    <source>
        <dbReference type="SAM" id="MobiDB-lite"/>
    </source>
</evidence>
<dbReference type="Proteomes" id="UP000013827">
    <property type="component" value="Unassembled WGS sequence"/>
</dbReference>
<dbReference type="Pfam" id="PF00400">
    <property type="entry name" value="WD40"/>
    <property type="match status" value="1"/>
</dbReference>
<dbReference type="PaxDb" id="2903-EOD27407"/>
<dbReference type="KEGG" id="ehx:EMIHUDRAFT_457186"/>
<dbReference type="InterPro" id="IPR036322">
    <property type="entry name" value="WD40_repeat_dom_sf"/>
</dbReference>
<dbReference type="HOGENOM" id="CLU_052264_0_0_1"/>
<dbReference type="AlphaFoldDB" id="A0A0D3JV72"/>
<dbReference type="GO" id="GO:0034455">
    <property type="term" value="C:t-UTP complex"/>
    <property type="evidence" value="ECO:0007669"/>
    <property type="project" value="TreeGrafter"/>
</dbReference>
<reference evidence="4" key="1">
    <citation type="journal article" date="2013" name="Nature">
        <title>Pan genome of the phytoplankton Emiliania underpins its global distribution.</title>
        <authorList>
            <person name="Read B.A."/>
            <person name="Kegel J."/>
            <person name="Klute M.J."/>
            <person name="Kuo A."/>
            <person name="Lefebvre S.C."/>
            <person name="Maumus F."/>
            <person name="Mayer C."/>
            <person name="Miller J."/>
            <person name="Monier A."/>
            <person name="Salamov A."/>
            <person name="Young J."/>
            <person name="Aguilar M."/>
            <person name="Claverie J.M."/>
            <person name="Frickenhaus S."/>
            <person name="Gonzalez K."/>
            <person name="Herman E.K."/>
            <person name="Lin Y.C."/>
            <person name="Napier J."/>
            <person name="Ogata H."/>
            <person name="Sarno A.F."/>
            <person name="Shmutz J."/>
            <person name="Schroeder D."/>
            <person name="de Vargas C."/>
            <person name="Verret F."/>
            <person name="von Dassow P."/>
            <person name="Valentin K."/>
            <person name="Van de Peer Y."/>
            <person name="Wheeler G."/>
            <person name="Dacks J.B."/>
            <person name="Delwiche C.F."/>
            <person name="Dyhrman S.T."/>
            <person name="Glockner G."/>
            <person name="John U."/>
            <person name="Richards T."/>
            <person name="Worden A.Z."/>
            <person name="Zhang X."/>
            <person name="Grigoriev I.V."/>
            <person name="Allen A.E."/>
            <person name="Bidle K."/>
            <person name="Borodovsky M."/>
            <person name="Bowler C."/>
            <person name="Brownlee C."/>
            <person name="Cock J.M."/>
            <person name="Elias M."/>
            <person name="Gladyshev V.N."/>
            <person name="Groth M."/>
            <person name="Guda C."/>
            <person name="Hadaegh A."/>
            <person name="Iglesias-Rodriguez M.D."/>
            <person name="Jenkins J."/>
            <person name="Jones B.M."/>
            <person name="Lawson T."/>
            <person name="Leese F."/>
            <person name="Lindquist E."/>
            <person name="Lobanov A."/>
            <person name="Lomsadze A."/>
            <person name="Malik S.B."/>
            <person name="Marsh M.E."/>
            <person name="Mackinder L."/>
            <person name="Mock T."/>
            <person name="Mueller-Roeber B."/>
            <person name="Pagarete A."/>
            <person name="Parker M."/>
            <person name="Probert I."/>
            <person name="Quesneville H."/>
            <person name="Raines C."/>
            <person name="Rensing S.A."/>
            <person name="Riano-Pachon D.M."/>
            <person name="Richier S."/>
            <person name="Rokitta S."/>
            <person name="Shiraiwa Y."/>
            <person name="Soanes D.M."/>
            <person name="van der Giezen M."/>
            <person name="Wahlund T.M."/>
            <person name="Williams B."/>
            <person name="Wilson W."/>
            <person name="Wolfe G."/>
            <person name="Wurch L.L."/>
        </authorList>
    </citation>
    <scope>NUCLEOTIDE SEQUENCE</scope>
</reference>
<name>A0A0D3JV72_EMIH1</name>
<dbReference type="SMART" id="SM00320">
    <property type="entry name" value="WD40"/>
    <property type="match status" value="6"/>
</dbReference>
<keyword evidence="1" id="KW-0853">WD repeat</keyword>
<dbReference type="GO" id="GO:0000462">
    <property type="term" value="P:maturation of SSU-rRNA from tricistronic rRNA transcript (SSU-rRNA, 5.8S rRNA, LSU-rRNA)"/>
    <property type="evidence" value="ECO:0007669"/>
    <property type="project" value="InterPro"/>
</dbReference>
<dbReference type="PROSITE" id="PS50082">
    <property type="entry name" value="WD_REPEATS_2"/>
    <property type="match status" value="1"/>
</dbReference>
<protein>
    <recommendedName>
        <fullName evidence="5">Anaphase-promoting complex subunit 4 WD40 domain-containing protein</fullName>
    </recommendedName>
</protein>
<dbReference type="PROSITE" id="PS50294">
    <property type="entry name" value="WD_REPEATS_REGION"/>
    <property type="match status" value="1"/>
</dbReference>
<organism evidence="3 4">
    <name type="scientific">Emiliania huxleyi (strain CCMP1516)</name>
    <dbReference type="NCBI Taxonomy" id="280463"/>
    <lineage>
        <taxon>Eukaryota</taxon>
        <taxon>Haptista</taxon>
        <taxon>Haptophyta</taxon>
        <taxon>Prymnesiophyceae</taxon>
        <taxon>Isochrysidales</taxon>
        <taxon>Noelaerhabdaceae</taxon>
        <taxon>Emiliania</taxon>
    </lineage>
</organism>
<reference evidence="3" key="2">
    <citation type="submission" date="2024-10" db="UniProtKB">
        <authorList>
            <consortium name="EnsemblProtists"/>
        </authorList>
    </citation>
    <scope>IDENTIFICATION</scope>
</reference>
<dbReference type="STRING" id="2903.R1CXH8"/>
<sequence length="431" mass="45569">MPAKRARGASRQPAATASSTSAAAKGAATSSVLVHRCRFVDQVPDPVESLQYDPSCSRLAVLRANSDIELWSLSEGGWFREAYVPGVPDTPVRRLALGSRTASHPDGRLFSCGLHGVVTEWDLARLSPLDNYDSLGGAAWSLALHAGSARLAAGCEDGGVTVFGVVEEGLENVYRLPARGGRVLSLAFSSSGGQLVAGGADGSVRLWALGGGGAARHTWRHSCQFVLESEGRKRPPLVWDVLLLPDSLVVTADSSGRVCFYDGRRGAVDGHGTLVNRFRSHEADADVLALAATGDGSHVFASGVDHKALPLDAATDAPPCIHTLRPPLDEFAGAGADTGDAVADGTLAAAVLRIVFNQAAPLSLLLCAQTWSLRVDLNADAHPSLRRLLTKYGPMRLFDFVAPGCAVVVEQPWLRVMERFPNAMVRHQFGT</sequence>
<dbReference type="GO" id="GO:0003723">
    <property type="term" value="F:RNA binding"/>
    <property type="evidence" value="ECO:0007669"/>
    <property type="project" value="TreeGrafter"/>
</dbReference>
<dbReference type="GeneID" id="17272952"/>
<feature type="repeat" description="WD" evidence="1">
    <location>
        <begin position="176"/>
        <end position="207"/>
    </location>
</feature>
<dbReference type="GO" id="GO:0030686">
    <property type="term" value="C:90S preribosome"/>
    <property type="evidence" value="ECO:0007669"/>
    <property type="project" value="InterPro"/>
</dbReference>
<dbReference type="InterPro" id="IPR015943">
    <property type="entry name" value="WD40/YVTN_repeat-like_dom_sf"/>
</dbReference>
<dbReference type="InterPro" id="IPR001680">
    <property type="entry name" value="WD40_rpt"/>
</dbReference>